<protein>
    <submittedName>
        <fullName evidence="1">Calcium-transporting ATPase 12, plasma membrane-type</fullName>
    </submittedName>
</protein>
<proteinExistence type="predicted"/>
<evidence type="ECO:0000313" key="2">
    <source>
        <dbReference type="Proteomes" id="UP001060215"/>
    </source>
</evidence>
<gene>
    <name evidence="1" type="ORF">LOK49_LG06G02942</name>
</gene>
<accession>A0ACC0HHL0</accession>
<reference evidence="1 2" key="1">
    <citation type="journal article" date="2022" name="Plant J.">
        <title>Chromosome-level genome of Camellia lanceoleosa provides a valuable resource for understanding genome evolution and self-incompatibility.</title>
        <authorList>
            <person name="Gong W."/>
            <person name="Xiao S."/>
            <person name="Wang L."/>
            <person name="Liao Z."/>
            <person name="Chang Y."/>
            <person name="Mo W."/>
            <person name="Hu G."/>
            <person name="Li W."/>
            <person name="Zhao G."/>
            <person name="Zhu H."/>
            <person name="Hu X."/>
            <person name="Ji K."/>
            <person name="Xiang X."/>
            <person name="Song Q."/>
            <person name="Yuan D."/>
            <person name="Jin S."/>
            <person name="Zhang L."/>
        </authorList>
    </citation>
    <scope>NUCLEOTIDE SEQUENCE [LARGE SCALE GENOMIC DNA]</scope>
    <source>
        <strain evidence="1">SQ_2022a</strain>
    </source>
</reference>
<name>A0ACC0HHL0_9ERIC</name>
<evidence type="ECO:0000313" key="1">
    <source>
        <dbReference type="EMBL" id="KAI8012368.1"/>
    </source>
</evidence>
<organism evidence="1 2">
    <name type="scientific">Camellia lanceoleosa</name>
    <dbReference type="NCBI Taxonomy" id="1840588"/>
    <lineage>
        <taxon>Eukaryota</taxon>
        <taxon>Viridiplantae</taxon>
        <taxon>Streptophyta</taxon>
        <taxon>Embryophyta</taxon>
        <taxon>Tracheophyta</taxon>
        <taxon>Spermatophyta</taxon>
        <taxon>Magnoliopsida</taxon>
        <taxon>eudicotyledons</taxon>
        <taxon>Gunneridae</taxon>
        <taxon>Pentapetalae</taxon>
        <taxon>asterids</taxon>
        <taxon>Ericales</taxon>
        <taxon>Theaceae</taxon>
        <taxon>Camellia</taxon>
    </lineage>
</organism>
<sequence>MSTTPMSGVLEASFDGVGSSSVPILSTKAQKRWRLAYNTLYSTRAWLSLGKLLLNKKFLRAASYTAIDVEPEHFPSIDRSSLNVLVKENNTVQLLQFGGVEGVVTKLETNRENGIKGDAIDIASRHNIFGSNSYRKPPAKTFDVVVDIIVEAFKDPIILILLVCAALSLAFGVHKNGLTGCSDGGSIFVAVFLVIVLSALSNFWPKKEFGKLSQANDNIQVNVTRNGQHKQISIFDVVVGDVVLLKAGDQVPADGLFLDGPSLQVDESTITADSDPVKVDHSNPFLVSGTKVVDGDARMLVTSVGKNTDWGQIMSKISCDFDEKTPLQVKLKNHTLFIGKVGVLVAFLVLVILLIRYFTGNMYHDDGSREFIGGKTNIHEVFNAVVGILATPVAIAAAAIPEGLLLAVKLTFAYSTMRMLANQILVRKLSAYEAMGSVTVICTDKSGILTMNHMKVTEVWLGQNYIEESASSCSPGVLELLHQAVGLNETQHPSRSLSELTEKAIHEWGVKEMCMNIEELRKSCDILQTEAFNSEKKRSGVLIKKKVDETIHVHHKGAPEVILAMCEQYQDATGNIFVISNRVREKLRQVIQRTAINGLQCIAFAHKQMSQGDYDGKSPPKLEEDRLIFLGLVVLQNPSRQAVIDCQRAGVNVKMITGDDTSTAEVAATECGIIEENQGIITGEVVDGAVFRNWTDEERMEKVDKICVMTRASPFHKLLMVKYLKLKGHVVAVTGHSTSDAVAFRAADVGLSMGIQSTDMVKESSDVVIQDNDFVSVVKVLKWGRGIYINIQTFTQFQLTVSIASLVIDCVTAITASEPPTINIVAAISAGKVPYATLQLLWVKLIVGTLAALALTIEQPTEEVMQKQPISHGNPFITNIMWRDMLTQALYQIAILLIIQFQGESIFKVNSKVKDTLIFNTFVLFQIFTKFNAKKFERNVFKGIQRKKLFWGIIGIIIVLQVAMVELLKTFADTERLSWGQWGICFGIAAISWLIGWFVE</sequence>
<dbReference type="Proteomes" id="UP001060215">
    <property type="component" value="Chromosome 5"/>
</dbReference>
<keyword evidence="2" id="KW-1185">Reference proteome</keyword>
<dbReference type="EMBL" id="CM045762">
    <property type="protein sequence ID" value="KAI8012368.1"/>
    <property type="molecule type" value="Genomic_DNA"/>
</dbReference>
<comment type="caution">
    <text evidence="1">The sequence shown here is derived from an EMBL/GenBank/DDBJ whole genome shotgun (WGS) entry which is preliminary data.</text>
</comment>